<comment type="caution">
    <text evidence="1">The sequence shown here is derived from an EMBL/GenBank/DDBJ whole genome shotgun (WGS) entry which is preliminary data.</text>
</comment>
<sequence>MESKLSLKPVGALRRCFALSSAPSETEAKRLRSVKKIEREVGFDTWNFECTLLCIYRDEFIYKLSYLFYVTYLLIRCKIQLQNNQVGSRAEVGIG</sequence>
<evidence type="ECO:0000313" key="2">
    <source>
        <dbReference type="Proteomes" id="UP000735302"/>
    </source>
</evidence>
<dbReference type="EMBL" id="BLXT01007051">
    <property type="protein sequence ID" value="GFO36341.1"/>
    <property type="molecule type" value="Genomic_DNA"/>
</dbReference>
<reference evidence="1 2" key="1">
    <citation type="journal article" date="2021" name="Elife">
        <title>Chloroplast acquisition without the gene transfer in kleptoplastic sea slugs, Plakobranchus ocellatus.</title>
        <authorList>
            <person name="Maeda T."/>
            <person name="Takahashi S."/>
            <person name="Yoshida T."/>
            <person name="Shimamura S."/>
            <person name="Takaki Y."/>
            <person name="Nagai Y."/>
            <person name="Toyoda A."/>
            <person name="Suzuki Y."/>
            <person name="Arimoto A."/>
            <person name="Ishii H."/>
            <person name="Satoh N."/>
            <person name="Nishiyama T."/>
            <person name="Hasebe M."/>
            <person name="Maruyama T."/>
            <person name="Minagawa J."/>
            <person name="Obokata J."/>
            <person name="Shigenobu S."/>
        </authorList>
    </citation>
    <scope>NUCLEOTIDE SEQUENCE [LARGE SCALE GENOMIC DNA]</scope>
</reference>
<dbReference type="AlphaFoldDB" id="A0AAV4CWR4"/>
<keyword evidence="2" id="KW-1185">Reference proteome</keyword>
<organism evidence="1 2">
    <name type="scientific">Plakobranchus ocellatus</name>
    <dbReference type="NCBI Taxonomy" id="259542"/>
    <lineage>
        <taxon>Eukaryota</taxon>
        <taxon>Metazoa</taxon>
        <taxon>Spiralia</taxon>
        <taxon>Lophotrochozoa</taxon>
        <taxon>Mollusca</taxon>
        <taxon>Gastropoda</taxon>
        <taxon>Heterobranchia</taxon>
        <taxon>Euthyneura</taxon>
        <taxon>Panpulmonata</taxon>
        <taxon>Sacoglossa</taxon>
        <taxon>Placobranchoidea</taxon>
        <taxon>Plakobranchidae</taxon>
        <taxon>Plakobranchus</taxon>
    </lineage>
</organism>
<proteinExistence type="predicted"/>
<evidence type="ECO:0000313" key="1">
    <source>
        <dbReference type="EMBL" id="GFO36341.1"/>
    </source>
</evidence>
<accession>A0AAV4CWR4</accession>
<gene>
    <name evidence="1" type="ORF">PoB_006284600</name>
</gene>
<protein>
    <submittedName>
        <fullName evidence="1">Uncharacterized protein</fullName>
    </submittedName>
</protein>
<dbReference type="Proteomes" id="UP000735302">
    <property type="component" value="Unassembled WGS sequence"/>
</dbReference>
<name>A0AAV4CWR4_9GAST</name>